<dbReference type="PROSITE" id="PS50042">
    <property type="entry name" value="CNMP_BINDING_3"/>
    <property type="match status" value="1"/>
</dbReference>
<feature type="domain" description="Cyclic nucleotide-binding" evidence="3">
    <location>
        <begin position="11"/>
        <end position="125"/>
    </location>
</feature>
<organism evidence="5 6">
    <name type="scientific">Ideonella alba</name>
    <dbReference type="NCBI Taxonomy" id="2824118"/>
    <lineage>
        <taxon>Bacteria</taxon>
        <taxon>Pseudomonadati</taxon>
        <taxon>Pseudomonadota</taxon>
        <taxon>Betaproteobacteria</taxon>
        <taxon>Burkholderiales</taxon>
        <taxon>Sphaerotilaceae</taxon>
        <taxon>Ideonella</taxon>
    </lineage>
</organism>
<evidence type="ECO:0000313" key="5">
    <source>
        <dbReference type="EMBL" id="MBQ0930212.1"/>
    </source>
</evidence>
<accession>A0A941BEQ1</accession>
<dbReference type="Pfam" id="PF00027">
    <property type="entry name" value="cNMP_binding"/>
    <property type="match status" value="1"/>
</dbReference>
<dbReference type="PANTHER" id="PTHR43080">
    <property type="entry name" value="CBS DOMAIN-CONTAINING PROTEIN CBSX3, MITOCHONDRIAL"/>
    <property type="match status" value="1"/>
</dbReference>
<proteinExistence type="predicted"/>
<dbReference type="Gene3D" id="2.60.120.10">
    <property type="entry name" value="Jelly Rolls"/>
    <property type="match status" value="1"/>
</dbReference>
<dbReference type="SMART" id="SM00100">
    <property type="entry name" value="cNMP"/>
    <property type="match status" value="1"/>
</dbReference>
<reference evidence="5 6" key="1">
    <citation type="submission" date="2021-04" db="EMBL/GenBank/DDBJ databases">
        <title>The genome sequence of Ideonella sp. 3Y2.</title>
        <authorList>
            <person name="Liu Y."/>
        </authorList>
    </citation>
    <scope>NUCLEOTIDE SEQUENCE [LARGE SCALE GENOMIC DNA]</scope>
    <source>
        <strain evidence="5 6">3Y2</strain>
    </source>
</reference>
<evidence type="ECO:0000313" key="6">
    <source>
        <dbReference type="Proteomes" id="UP000676246"/>
    </source>
</evidence>
<dbReference type="InterPro" id="IPR014710">
    <property type="entry name" value="RmlC-like_jellyroll"/>
</dbReference>
<feature type="domain" description="CBS" evidence="4">
    <location>
        <begin position="217"/>
        <end position="281"/>
    </location>
</feature>
<dbReference type="InterPro" id="IPR005105">
    <property type="entry name" value="GlnD_Uridyltrans_N"/>
</dbReference>
<dbReference type="EMBL" id="JAGQDD010000003">
    <property type="protein sequence ID" value="MBQ0930212.1"/>
    <property type="molecule type" value="Genomic_DNA"/>
</dbReference>
<dbReference type="RefSeq" id="WP_210852738.1">
    <property type="nucleotide sequence ID" value="NZ_JAGQDD010000003.1"/>
</dbReference>
<dbReference type="Gene3D" id="3.10.580.10">
    <property type="entry name" value="CBS-domain"/>
    <property type="match status" value="1"/>
</dbReference>
<dbReference type="SMART" id="SM00116">
    <property type="entry name" value="CBS"/>
    <property type="match status" value="2"/>
</dbReference>
<dbReference type="InterPro" id="IPR000644">
    <property type="entry name" value="CBS_dom"/>
</dbReference>
<dbReference type="Proteomes" id="UP000676246">
    <property type="component" value="Unassembled WGS sequence"/>
</dbReference>
<evidence type="ECO:0000256" key="1">
    <source>
        <dbReference type="ARBA" id="ARBA00023122"/>
    </source>
</evidence>
<dbReference type="PANTHER" id="PTHR43080:SF2">
    <property type="entry name" value="CBS DOMAIN-CONTAINING PROTEIN"/>
    <property type="match status" value="1"/>
</dbReference>
<comment type="caution">
    <text evidence="5">The sequence shown here is derived from an EMBL/GenBank/DDBJ whole genome shotgun (WGS) entry which is preliminary data.</text>
</comment>
<name>A0A941BEQ1_9BURK</name>
<dbReference type="PROSITE" id="PS51371">
    <property type="entry name" value="CBS"/>
    <property type="match status" value="1"/>
</dbReference>
<dbReference type="AlphaFoldDB" id="A0A941BEQ1"/>
<dbReference type="Pfam" id="PF03445">
    <property type="entry name" value="DUF294"/>
    <property type="match status" value="1"/>
</dbReference>
<dbReference type="SUPFAM" id="SSF51206">
    <property type="entry name" value="cAMP-binding domain-like"/>
    <property type="match status" value="1"/>
</dbReference>
<evidence type="ECO:0000259" key="4">
    <source>
        <dbReference type="PROSITE" id="PS51371"/>
    </source>
</evidence>
<dbReference type="InterPro" id="IPR051257">
    <property type="entry name" value="Diverse_CBS-Domain"/>
</dbReference>
<sequence length="615" mass="67311">MPNAFNFGISPFDCLGNDERQLVRDHLDIAYFRAGDTVLDPATAPTHLFIVIKGTVEQRDGDELVGRYGPEDSFDGRALVAGKVSSRFVAAEEVLAYQLARQAVAELISRNATFGALLFADLSKKLSALSARGSQHEMQSLSMARVGQASVRPVQTVDAGTDIVSVVRVFSDSRTDHVLVRDTLSDPPRLGIFTTTGLQRAILHGTPLEQLPVRELATFTLVSVSPDDYLFDAQAVMIRHKVRRVVVAHRQESGDEAGGETILGTLDQLDLLSFLSNHSYLITRQILEATDLDGLKTAAGQINGLISLLYRGGTPVALVARVVQELNAQLFERAWRLIAPPELVDNSCLFVMGSEGRGEQLLKTDQDNALILRDGYTPPADLADICQRFSDALTDFGYPECPGRIMLSNPEWRHPAAEFAQAVRRWLVMPTPESLMALAIFIDAHAVCGDAHLLEDVRAEVFKLVTDNDALMARFAAAINAFESGQGWWNRLLALGDEGQQLDLKKAGTFPLVHGVRALALAHRIPATGTVARIEALAADSRLPPDLATSLVDSLHFFMGLKLKTGLDALERGERAGGIPLNQLSSLDRDLLKDALGVVKRFRTMLHQRFRLDMV</sequence>
<keyword evidence="1 2" id="KW-0129">CBS domain</keyword>
<gene>
    <name evidence="5" type="ORF">KAK03_06890</name>
</gene>
<dbReference type="CDD" id="cd05401">
    <property type="entry name" value="NT_GlnE_GlnD_like"/>
    <property type="match status" value="1"/>
</dbReference>
<dbReference type="InterPro" id="IPR000595">
    <property type="entry name" value="cNMP-bd_dom"/>
</dbReference>
<dbReference type="InterPro" id="IPR018821">
    <property type="entry name" value="DUF294_put_nucleoTrafse_sb-bd"/>
</dbReference>
<protein>
    <submittedName>
        <fullName evidence="5">Cyclic nucleotide-binding domain-containing protein</fullName>
    </submittedName>
</protein>
<dbReference type="SUPFAM" id="SSF54631">
    <property type="entry name" value="CBS-domain pair"/>
    <property type="match status" value="1"/>
</dbReference>
<evidence type="ECO:0000259" key="3">
    <source>
        <dbReference type="PROSITE" id="PS50042"/>
    </source>
</evidence>
<dbReference type="InterPro" id="IPR046342">
    <property type="entry name" value="CBS_dom_sf"/>
</dbReference>
<dbReference type="CDD" id="cd00038">
    <property type="entry name" value="CAP_ED"/>
    <property type="match status" value="1"/>
</dbReference>
<dbReference type="GO" id="GO:0008773">
    <property type="term" value="F:[protein-PII] uridylyltransferase activity"/>
    <property type="evidence" value="ECO:0007669"/>
    <property type="project" value="InterPro"/>
</dbReference>
<dbReference type="InterPro" id="IPR018490">
    <property type="entry name" value="cNMP-bd_dom_sf"/>
</dbReference>
<evidence type="ECO:0000256" key="2">
    <source>
        <dbReference type="PROSITE-ProRule" id="PRU00703"/>
    </source>
</evidence>
<dbReference type="Pfam" id="PF00571">
    <property type="entry name" value="CBS"/>
    <property type="match status" value="1"/>
</dbReference>
<keyword evidence="6" id="KW-1185">Reference proteome</keyword>
<dbReference type="Pfam" id="PF10335">
    <property type="entry name" value="DUF294_C"/>
    <property type="match status" value="1"/>
</dbReference>